<dbReference type="PROSITE" id="PS01102">
    <property type="entry name" value="ZF_DKSA_1"/>
    <property type="match status" value="1"/>
</dbReference>
<dbReference type="PANTHER" id="PTHR33823">
    <property type="entry name" value="RNA POLYMERASE-BINDING TRANSCRIPTION FACTOR DKSA-RELATED"/>
    <property type="match status" value="1"/>
</dbReference>
<protein>
    <submittedName>
        <fullName evidence="7">TraR/DksA family transcriptional regulator</fullName>
    </submittedName>
</protein>
<dbReference type="Pfam" id="PF01258">
    <property type="entry name" value="zf-dskA_traR"/>
    <property type="match status" value="1"/>
</dbReference>
<dbReference type="PANTHER" id="PTHR33823:SF4">
    <property type="entry name" value="GENERAL STRESS PROTEIN 16O"/>
    <property type="match status" value="1"/>
</dbReference>
<organism evidence="7 8">
    <name type="scientific">Agarivorans aestuarii</name>
    <dbReference type="NCBI Taxonomy" id="1563703"/>
    <lineage>
        <taxon>Bacteria</taxon>
        <taxon>Pseudomonadati</taxon>
        <taxon>Pseudomonadota</taxon>
        <taxon>Gammaproteobacteria</taxon>
        <taxon>Alteromonadales</taxon>
        <taxon>Alteromonadaceae</taxon>
        <taxon>Agarivorans</taxon>
    </lineage>
</organism>
<keyword evidence="2" id="KW-0863">Zinc-finger</keyword>
<dbReference type="InterPro" id="IPR000962">
    <property type="entry name" value="Znf_DskA_TraR"/>
</dbReference>
<name>A0ABU7G795_9ALTE</name>
<dbReference type="InterPro" id="IPR037187">
    <property type="entry name" value="DnaK_N"/>
</dbReference>
<accession>A0ABU7G795</accession>
<keyword evidence="1" id="KW-0479">Metal-binding</keyword>
<gene>
    <name evidence="7" type="ORF">SNR37_000480</name>
</gene>
<feature type="region of interest" description="Disordered" evidence="5">
    <location>
        <begin position="32"/>
        <end position="58"/>
    </location>
</feature>
<dbReference type="Proteomes" id="UP001310248">
    <property type="component" value="Unassembled WGS sequence"/>
</dbReference>
<feature type="domain" description="Zinc finger DksA/TraR C4-type" evidence="6">
    <location>
        <begin position="79"/>
        <end position="113"/>
    </location>
</feature>
<evidence type="ECO:0000256" key="5">
    <source>
        <dbReference type="SAM" id="MobiDB-lite"/>
    </source>
</evidence>
<dbReference type="EMBL" id="JAYDYW010000011">
    <property type="protein sequence ID" value="MEE1675155.1"/>
    <property type="molecule type" value="Genomic_DNA"/>
</dbReference>
<keyword evidence="3" id="KW-0862">Zinc</keyword>
<reference evidence="8" key="1">
    <citation type="submission" date="2023-07" db="EMBL/GenBank/DDBJ databases">
        <title>Draft genome sequence of Agarivorans aestuarii strain ZMCS4, a CAZymes producing bacteria isolated from the marine brown algae Clodostephus spongiosus.</title>
        <authorList>
            <person name="Lorente B."/>
            <person name="Cabral C."/>
            <person name="Frias J."/>
            <person name="Faria J."/>
            <person name="Toubarro D."/>
        </authorList>
    </citation>
    <scope>NUCLEOTIDE SEQUENCE [LARGE SCALE GENOMIC DNA]</scope>
    <source>
        <strain evidence="8">ZMCS4</strain>
    </source>
</reference>
<dbReference type="Gene3D" id="1.20.120.910">
    <property type="entry name" value="DksA, coiled-coil domain"/>
    <property type="match status" value="1"/>
</dbReference>
<evidence type="ECO:0000313" key="8">
    <source>
        <dbReference type="Proteomes" id="UP001310248"/>
    </source>
</evidence>
<feature type="compositionally biased region" description="Basic and acidic residues" evidence="5">
    <location>
        <begin position="32"/>
        <end position="47"/>
    </location>
</feature>
<dbReference type="SUPFAM" id="SSF109635">
    <property type="entry name" value="DnaK suppressor protein DksA, alpha-hairpin domain"/>
    <property type="match status" value="1"/>
</dbReference>
<dbReference type="SUPFAM" id="SSF57716">
    <property type="entry name" value="Glucocorticoid receptor-like (DNA-binding domain)"/>
    <property type="match status" value="1"/>
</dbReference>
<evidence type="ECO:0000256" key="2">
    <source>
        <dbReference type="ARBA" id="ARBA00022771"/>
    </source>
</evidence>
<dbReference type="RefSeq" id="WP_163133976.1">
    <property type="nucleotide sequence ID" value="NZ_JAYDYW010000011.1"/>
</dbReference>
<feature type="zinc finger region" description="dksA C4-type" evidence="4">
    <location>
        <begin position="83"/>
        <end position="107"/>
    </location>
</feature>
<sequence>MISDQQIETIRLQLVEQLNETQQRLEQDAQLFKDKEDSGDDVDRANQEESQQLQLNRRQHDIAHVKSIKDALRRIEEQDYGFCEGCGEDISVARLNARPESRYCIDCQDYRERKSSQYA</sequence>
<keyword evidence="8" id="KW-1185">Reference proteome</keyword>
<evidence type="ECO:0000256" key="3">
    <source>
        <dbReference type="ARBA" id="ARBA00022833"/>
    </source>
</evidence>
<evidence type="ECO:0000256" key="1">
    <source>
        <dbReference type="ARBA" id="ARBA00022723"/>
    </source>
</evidence>
<evidence type="ECO:0000256" key="4">
    <source>
        <dbReference type="PROSITE-ProRule" id="PRU00510"/>
    </source>
</evidence>
<evidence type="ECO:0000259" key="6">
    <source>
        <dbReference type="Pfam" id="PF01258"/>
    </source>
</evidence>
<dbReference type="PROSITE" id="PS51128">
    <property type="entry name" value="ZF_DKSA_2"/>
    <property type="match status" value="1"/>
</dbReference>
<evidence type="ECO:0000313" key="7">
    <source>
        <dbReference type="EMBL" id="MEE1675155.1"/>
    </source>
</evidence>
<comment type="caution">
    <text evidence="7">The sequence shown here is derived from an EMBL/GenBank/DDBJ whole genome shotgun (WGS) entry which is preliminary data.</text>
</comment>
<proteinExistence type="predicted"/>
<dbReference type="InterPro" id="IPR020458">
    <property type="entry name" value="Znf_DskA_TraR_CS"/>
</dbReference>